<accession>X0GWN5</accession>
<sequence>MRRARAPWLPSLVHSQTSWLRKVFALTQLLPGRCGRHLWPQA</sequence>
<gene>
    <name evidence="1" type="ORF">FOPG_19480</name>
</gene>
<name>X0GWN5_FUSOX</name>
<reference evidence="1" key="1">
    <citation type="submission" date="2011-11" db="EMBL/GenBank/DDBJ databases">
        <title>The Genome Sequence of Fusarium oxysporum PHW808.</title>
        <authorList>
            <consortium name="The Broad Institute Genome Sequencing Platform"/>
            <person name="Ma L.-J."/>
            <person name="Gale L.R."/>
            <person name="Schwartz D.C."/>
            <person name="Zhou S."/>
            <person name="Corby-Kistler H."/>
            <person name="Young S.K."/>
            <person name="Zeng Q."/>
            <person name="Gargeya S."/>
            <person name="Fitzgerald M."/>
            <person name="Haas B."/>
            <person name="Abouelleil A."/>
            <person name="Alvarado L."/>
            <person name="Arachchi H.M."/>
            <person name="Berlin A."/>
            <person name="Brown A."/>
            <person name="Chapman S.B."/>
            <person name="Chen Z."/>
            <person name="Dunbar C."/>
            <person name="Freedman E."/>
            <person name="Gearin G."/>
            <person name="Goldberg J."/>
            <person name="Griggs A."/>
            <person name="Gujja S."/>
            <person name="Heiman D."/>
            <person name="Howarth C."/>
            <person name="Larson L."/>
            <person name="Lui A."/>
            <person name="MacDonald P.J.P."/>
            <person name="Montmayeur A."/>
            <person name="Murphy C."/>
            <person name="Neiman D."/>
            <person name="Pearson M."/>
            <person name="Priest M."/>
            <person name="Roberts A."/>
            <person name="Saif S."/>
            <person name="Shea T."/>
            <person name="Shenoy N."/>
            <person name="Sisk P."/>
            <person name="Stolte C."/>
            <person name="Sykes S."/>
            <person name="Wortman J."/>
            <person name="Nusbaum C."/>
            <person name="Birren B."/>
        </authorList>
    </citation>
    <scope>NUCLEOTIDE SEQUENCE [LARGE SCALE GENOMIC DNA]</scope>
    <source>
        <strain evidence="1">54008</strain>
    </source>
</reference>
<organism evidence="1">
    <name type="scientific">Fusarium oxysporum f. sp. conglutinans race 2 54008</name>
    <dbReference type="NCBI Taxonomy" id="1089457"/>
    <lineage>
        <taxon>Eukaryota</taxon>
        <taxon>Fungi</taxon>
        <taxon>Dikarya</taxon>
        <taxon>Ascomycota</taxon>
        <taxon>Pezizomycotina</taxon>
        <taxon>Sordariomycetes</taxon>
        <taxon>Hypocreomycetidae</taxon>
        <taxon>Hypocreales</taxon>
        <taxon>Nectriaceae</taxon>
        <taxon>Fusarium</taxon>
        <taxon>Fusarium oxysporum species complex</taxon>
    </lineage>
</organism>
<proteinExistence type="predicted"/>
<reference evidence="1" key="2">
    <citation type="submission" date="2012-05" db="EMBL/GenBank/DDBJ databases">
        <title>The Genome Annotation of Fusarium oxysporum PHW808.</title>
        <authorList>
            <consortium name="The Broad Institute Genomics Platform"/>
            <person name="Ma L.-J."/>
            <person name="Corby-Kistler H."/>
            <person name="Broz K."/>
            <person name="Gale L.R."/>
            <person name="Jonkers W."/>
            <person name="O'Donnell K."/>
            <person name="Ploetz R."/>
            <person name="Steinberg C."/>
            <person name="Schwartz D.C."/>
            <person name="VanEtten H."/>
            <person name="Zhou S."/>
            <person name="Young S.K."/>
            <person name="Zeng Q."/>
            <person name="Gargeya S."/>
            <person name="Fitzgerald M."/>
            <person name="Abouelleil A."/>
            <person name="Alvarado L."/>
            <person name="Chapman S.B."/>
            <person name="Gainer-Dewar J."/>
            <person name="Goldberg J."/>
            <person name="Griggs A."/>
            <person name="Gujja S."/>
            <person name="Hansen M."/>
            <person name="Howarth C."/>
            <person name="Imamovic A."/>
            <person name="Ireland A."/>
            <person name="Larimer J."/>
            <person name="McCowan C."/>
            <person name="Murphy C."/>
            <person name="Pearson M."/>
            <person name="Poon T.W."/>
            <person name="Priest M."/>
            <person name="Roberts A."/>
            <person name="Saif S."/>
            <person name="Shea T."/>
            <person name="Sykes S."/>
            <person name="Wortman J."/>
            <person name="Nusbaum C."/>
            <person name="Birren B."/>
        </authorList>
    </citation>
    <scope>NUCLEOTIDE SEQUENCE</scope>
    <source>
        <strain evidence="1">54008</strain>
    </source>
</reference>
<dbReference type="AlphaFoldDB" id="X0GWN5"/>
<dbReference type="HOGENOM" id="CLU_3260603_0_0_1"/>
<dbReference type="Proteomes" id="UP000030676">
    <property type="component" value="Unassembled WGS sequence"/>
</dbReference>
<dbReference type="EMBL" id="JH659298">
    <property type="protein sequence ID" value="EXL64251.1"/>
    <property type="molecule type" value="Genomic_DNA"/>
</dbReference>
<protein>
    <submittedName>
        <fullName evidence="1">Uncharacterized protein</fullName>
    </submittedName>
</protein>
<evidence type="ECO:0000313" key="1">
    <source>
        <dbReference type="EMBL" id="EXL64251.1"/>
    </source>
</evidence>